<reference evidence="4" key="1">
    <citation type="journal article" date="2021" name="Int. J. Syst. Evol. Microbiol.">
        <title>Actinocatenispora comari sp. nov., an endophytic actinomycete isolated from aerial parts of Comarum salesowianum.</title>
        <authorList>
            <person name="Oyunbileg N."/>
            <person name="Iizaka Y."/>
            <person name="Hamada M."/>
            <person name="Davaapurev B.O."/>
            <person name="Fukumoto A."/>
            <person name="Tsetseg B."/>
            <person name="Kato F."/>
            <person name="Tamura T."/>
            <person name="Batkhuu J."/>
            <person name="Anzai Y."/>
        </authorList>
    </citation>
    <scope>NUCLEOTIDE SEQUENCE [LARGE SCALE GENOMIC DNA]</scope>
    <source>
        <strain evidence="4">NUM-2625</strain>
    </source>
</reference>
<accession>A0A8J4AFY0</accession>
<evidence type="ECO:0000313" key="4">
    <source>
        <dbReference type="Proteomes" id="UP000614996"/>
    </source>
</evidence>
<feature type="region of interest" description="Disordered" evidence="1">
    <location>
        <begin position="1"/>
        <end position="44"/>
    </location>
</feature>
<organism evidence="3 4">
    <name type="scientific">Actinocatenispora comari</name>
    <dbReference type="NCBI Taxonomy" id="2807577"/>
    <lineage>
        <taxon>Bacteria</taxon>
        <taxon>Bacillati</taxon>
        <taxon>Actinomycetota</taxon>
        <taxon>Actinomycetes</taxon>
        <taxon>Micromonosporales</taxon>
        <taxon>Micromonosporaceae</taxon>
        <taxon>Actinocatenispora</taxon>
    </lineage>
</organism>
<dbReference type="EMBL" id="BOPO01000127">
    <property type="protein sequence ID" value="GIL30866.1"/>
    <property type="molecule type" value="Genomic_DNA"/>
</dbReference>
<keyword evidence="2" id="KW-0472">Membrane</keyword>
<evidence type="ECO:0000256" key="1">
    <source>
        <dbReference type="SAM" id="MobiDB-lite"/>
    </source>
</evidence>
<feature type="transmembrane region" description="Helical" evidence="2">
    <location>
        <begin position="83"/>
        <end position="106"/>
    </location>
</feature>
<dbReference type="Proteomes" id="UP000614996">
    <property type="component" value="Unassembled WGS sequence"/>
</dbReference>
<name>A0A8J4AFY0_9ACTN</name>
<keyword evidence="4" id="KW-1185">Reference proteome</keyword>
<evidence type="ECO:0000256" key="2">
    <source>
        <dbReference type="SAM" id="Phobius"/>
    </source>
</evidence>
<protein>
    <submittedName>
        <fullName evidence="3">Uncharacterized protein</fullName>
    </submittedName>
</protein>
<dbReference type="AlphaFoldDB" id="A0A8J4AFY0"/>
<keyword evidence="2" id="KW-0812">Transmembrane</keyword>
<proteinExistence type="predicted"/>
<sequence length="169" mass="17655">MRDRPPFQPSAVGRGPAPRPGSRPRRDHRPAGPAQPEPSTAPATRPAAGTIAAVCWTVDGALWTLSAWYDTSRRVSLGAAAPMLVAGLVVGSIGVAVVVLGVLLLTGRDTRVPLIVVGAVTACGLFTIPLIAAAIVAQYRPAVAGWLRDRRADRYAASDPPGPEVQRTR</sequence>
<comment type="caution">
    <text evidence="3">The sequence shown here is derived from an EMBL/GenBank/DDBJ whole genome shotgun (WGS) entry which is preliminary data.</text>
</comment>
<feature type="transmembrane region" description="Helical" evidence="2">
    <location>
        <begin position="112"/>
        <end position="137"/>
    </location>
</feature>
<keyword evidence="2" id="KW-1133">Transmembrane helix</keyword>
<gene>
    <name evidence="3" type="ORF">NUM_61200</name>
</gene>
<evidence type="ECO:0000313" key="3">
    <source>
        <dbReference type="EMBL" id="GIL30866.1"/>
    </source>
</evidence>